<proteinExistence type="predicted"/>
<protein>
    <submittedName>
        <fullName evidence="2">VOC family protein</fullName>
    </submittedName>
</protein>
<reference evidence="2 3" key="1">
    <citation type="submission" date="2020-09" db="EMBL/GenBank/DDBJ databases">
        <title>Biosynthesis of the nuclear factor of activated T cells inhibitor NFAT-133 and its congeners in Streptomyces pactum.</title>
        <authorList>
            <person name="Zhou W."/>
            <person name="Posri P."/>
            <person name="Abugrain M.E."/>
            <person name="Weisberg A.J."/>
            <person name="Chang J.H."/>
            <person name="Mahmud T."/>
        </authorList>
    </citation>
    <scope>NUCLEOTIDE SEQUENCE [LARGE SCALE GENOMIC DNA]</scope>
    <source>
        <strain evidence="2 3">ATCC 27456</strain>
    </source>
</reference>
<dbReference type="CDD" id="cd06587">
    <property type="entry name" value="VOC"/>
    <property type="match status" value="1"/>
</dbReference>
<comment type="caution">
    <text evidence="2">The sequence shown here is derived from an EMBL/GenBank/DDBJ whole genome shotgun (WGS) entry which is preliminary data.</text>
</comment>
<gene>
    <name evidence="2" type="ORF">IHE55_29260</name>
</gene>
<dbReference type="EMBL" id="JACYXC010000002">
    <property type="protein sequence ID" value="MBH5338651.1"/>
    <property type="molecule type" value="Genomic_DNA"/>
</dbReference>
<accession>A0ABS0NTV8</accession>
<dbReference type="Proteomes" id="UP000807371">
    <property type="component" value="Unassembled WGS sequence"/>
</dbReference>
<dbReference type="RefSeq" id="WP_197992441.1">
    <property type="nucleotide sequence ID" value="NZ_JACYXC010000002.1"/>
</dbReference>
<dbReference type="PANTHER" id="PTHR35908">
    <property type="entry name" value="HYPOTHETICAL FUSION PROTEIN"/>
    <property type="match status" value="1"/>
</dbReference>
<evidence type="ECO:0000313" key="3">
    <source>
        <dbReference type="Proteomes" id="UP000807371"/>
    </source>
</evidence>
<dbReference type="InterPro" id="IPR037523">
    <property type="entry name" value="VOC_core"/>
</dbReference>
<dbReference type="InterPro" id="IPR041581">
    <property type="entry name" value="Glyoxalase_6"/>
</dbReference>
<feature type="domain" description="VOC" evidence="1">
    <location>
        <begin position="4"/>
        <end position="124"/>
    </location>
</feature>
<organism evidence="2 3">
    <name type="scientific">Streptomyces pactum</name>
    <dbReference type="NCBI Taxonomy" id="68249"/>
    <lineage>
        <taxon>Bacteria</taxon>
        <taxon>Bacillati</taxon>
        <taxon>Actinomycetota</taxon>
        <taxon>Actinomycetes</taxon>
        <taxon>Kitasatosporales</taxon>
        <taxon>Streptomycetaceae</taxon>
        <taxon>Streptomyces</taxon>
    </lineage>
</organism>
<name>A0ABS0NTV8_9ACTN</name>
<evidence type="ECO:0000259" key="1">
    <source>
        <dbReference type="PROSITE" id="PS51819"/>
    </source>
</evidence>
<evidence type="ECO:0000313" key="2">
    <source>
        <dbReference type="EMBL" id="MBH5338651.1"/>
    </source>
</evidence>
<dbReference type="SUPFAM" id="SSF54593">
    <property type="entry name" value="Glyoxalase/Bleomycin resistance protein/Dihydroxybiphenyl dioxygenase"/>
    <property type="match status" value="1"/>
</dbReference>
<dbReference type="Gene3D" id="3.10.180.10">
    <property type="entry name" value="2,3-Dihydroxybiphenyl 1,2-Dioxygenase, domain 1"/>
    <property type="match status" value="1"/>
</dbReference>
<dbReference type="InterPro" id="IPR029068">
    <property type="entry name" value="Glyas_Bleomycin-R_OHBP_Dase"/>
</dbReference>
<sequence length="132" mass="14755">MFAELQCVVLDCPDPARLARFYRAMLGGAVDRPDPRWEVNQDWSTLHLPNGTVLAFQRVADHRPPRWPDPAHPQQFHLDFAVADLERADEQALALGATVLHDGDGRSWRVYADPAGHPFCLVRHSAPDAPEG</sequence>
<dbReference type="Pfam" id="PF18029">
    <property type="entry name" value="Glyoxalase_6"/>
    <property type="match status" value="1"/>
</dbReference>
<dbReference type="PROSITE" id="PS51819">
    <property type="entry name" value="VOC"/>
    <property type="match status" value="1"/>
</dbReference>
<keyword evidence="3" id="KW-1185">Reference proteome</keyword>
<dbReference type="PANTHER" id="PTHR35908:SF1">
    <property type="entry name" value="CONSERVED PROTEIN"/>
    <property type="match status" value="1"/>
</dbReference>